<dbReference type="EMBL" id="CM042881">
    <property type="protein sequence ID" value="KAI4385898.1"/>
    <property type="molecule type" value="Genomic_DNA"/>
</dbReference>
<reference evidence="2" key="1">
    <citation type="journal article" date="2023" name="Front. Plant Sci.">
        <title>Chromosomal-level genome assembly of Melastoma candidum provides insights into trichome evolution.</title>
        <authorList>
            <person name="Zhong Y."/>
            <person name="Wu W."/>
            <person name="Sun C."/>
            <person name="Zou P."/>
            <person name="Liu Y."/>
            <person name="Dai S."/>
            <person name="Zhou R."/>
        </authorList>
    </citation>
    <scope>NUCLEOTIDE SEQUENCE [LARGE SCALE GENOMIC DNA]</scope>
</reference>
<dbReference type="Proteomes" id="UP001057402">
    <property type="component" value="Chromosome 2"/>
</dbReference>
<comment type="caution">
    <text evidence="1">The sequence shown here is derived from an EMBL/GenBank/DDBJ whole genome shotgun (WGS) entry which is preliminary data.</text>
</comment>
<accession>A0ACB9S5H4</accession>
<evidence type="ECO:0000313" key="1">
    <source>
        <dbReference type="EMBL" id="KAI4385898.1"/>
    </source>
</evidence>
<evidence type="ECO:0000313" key="2">
    <source>
        <dbReference type="Proteomes" id="UP001057402"/>
    </source>
</evidence>
<name>A0ACB9S5H4_9MYRT</name>
<gene>
    <name evidence="1" type="ORF">MLD38_003886</name>
</gene>
<sequence length="129" mass="14014">MVKSGPWGLGCSLVILVGFISSAASASLTPRKLDESTAPKPARSVPRALRRRPLPLLPASPARLLLRPRSPPTPRIYNYPPPPSTYIYISGPPGNLYPVEQYFSGAEKGLACGRWVWIGLGLMGVTFLW</sequence>
<proteinExistence type="predicted"/>
<protein>
    <submittedName>
        <fullName evidence="1">Uncharacterized protein</fullName>
    </submittedName>
</protein>
<keyword evidence="2" id="KW-1185">Reference proteome</keyword>
<organism evidence="1 2">
    <name type="scientific">Melastoma candidum</name>
    <dbReference type="NCBI Taxonomy" id="119954"/>
    <lineage>
        <taxon>Eukaryota</taxon>
        <taxon>Viridiplantae</taxon>
        <taxon>Streptophyta</taxon>
        <taxon>Embryophyta</taxon>
        <taxon>Tracheophyta</taxon>
        <taxon>Spermatophyta</taxon>
        <taxon>Magnoliopsida</taxon>
        <taxon>eudicotyledons</taxon>
        <taxon>Gunneridae</taxon>
        <taxon>Pentapetalae</taxon>
        <taxon>rosids</taxon>
        <taxon>malvids</taxon>
        <taxon>Myrtales</taxon>
        <taxon>Melastomataceae</taxon>
        <taxon>Melastomatoideae</taxon>
        <taxon>Melastomateae</taxon>
        <taxon>Melastoma</taxon>
    </lineage>
</organism>